<feature type="transmembrane region" description="Helical" evidence="1">
    <location>
        <begin position="56"/>
        <end position="77"/>
    </location>
</feature>
<keyword evidence="1" id="KW-0472">Membrane</keyword>
<protein>
    <recommendedName>
        <fullName evidence="2">Phosphatidic acid phosphatase type 2/haloperoxidase domain-containing protein</fullName>
    </recommendedName>
</protein>
<dbReference type="Pfam" id="PF01569">
    <property type="entry name" value="PAP2"/>
    <property type="match status" value="1"/>
</dbReference>
<keyword evidence="1" id="KW-0812">Transmembrane</keyword>
<keyword evidence="1" id="KW-1133">Transmembrane helix</keyword>
<name>G5GBY4_9BACT</name>
<feature type="transmembrane region" description="Helical" evidence="1">
    <location>
        <begin position="122"/>
        <end position="141"/>
    </location>
</feature>
<dbReference type="AlphaFoldDB" id="G5GBY4"/>
<dbReference type="SUPFAM" id="SSF48317">
    <property type="entry name" value="Acid phosphatase/Vanadium-dependent haloperoxidase"/>
    <property type="match status" value="1"/>
</dbReference>
<feature type="transmembrane region" description="Helical" evidence="1">
    <location>
        <begin position="195"/>
        <end position="215"/>
    </location>
</feature>
<accession>G5GBY4</accession>
<feature type="domain" description="Phosphatidic acid phosphatase type 2/haloperoxidase" evidence="2">
    <location>
        <begin position="144"/>
        <end position="215"/>
    </location>
</feature>
<dbReference type="InterPro" id="IPR036938">
    <property type="entry name" value="PAP2/HPO_sf"/>
</dbReference>
<dbReference type="EMBL" id="ACZK01000020">
    <property type="protein sequence ID" value="EHG22880.1"/>
    <property type="molecule type" value="Genomic_DNA"/>
</dbReference>
<proteinExistence type="predicted"/>
<dbReference type="STRING" id="679199.HMPREF9332_01085"/>
<gene>
    <name evidence="3" type="ORF">HMPREF9332_01085</name>
</gene>
<reference evidence="3 4" key="1">
    <citation type="submission" date="2011-08" db="EMBL/GenBank/DDBJ databases">
        <title>The Genome Sequence of Prevotella sp. oral taxon 302 str. F0323.</title>
        <authorList>
            <consortium name="The Broad Institute Genome Sequencing Platform"/>
            <person name="Earl A."/>
            <person name="Ward D."/>
            <person name="Feldgarden M."/>
            <person name="Gevers D."/>
            <person name="Izard J."/>
            <person name="Blanton J.M."/>
            <person name="Baranova O.V."/>
            <person name="Tanner A.C."/>
            <person name="Dewhirst F.E."/>
            <person name="Young S.K."/>
            <person name="Zeng Q."/>
            <person name="Gargeya S."/>
            <person name="Fitzgerald M."/>
            <person name="Haas B."/>
            <person name="Abouelleil A."/>
            <person name="Alvarado L."/>
            <person name="Arachchi H.M."/>
            <person name="Berlin A."/>
            <person name="Brown A."/>
            <person name="Chapman S.B."/>
            <person name="Chen Z."/>
            <person name="Dunbar C."/>
            <person name="Freedman E."/>
            <person name="Gearin G."/>
            <person name="Gellesch M."/>
            <person name="Goldberg J."/>
            <person name="Griggs A."/>
            <person name="Gujja S."/>
            <person name="Heiman D."/>
            <person name="Howarth C."/>
            <person name="Larson L."/>
            <person name="Lui A."/>
            <person name="MacDonald P.J.P."/>
            <person name="Montmayeur A."/>
            <person name="Murphy C."/>
            <person name="Neiman D."/>
            <person name="Pearson M."/>
            <person name="Priest M."/>
            <person name="Roberts A."/>
            <person name="Saif S."/>
            <person name="Shea T."/>
            <person name="Shenoy N."/>
            <person name="Sisk P."/>
            <person name="Stolte C."/>
            <person name="Sykes S."/>
            <person name="Wortman J."/>
            <person name="Nusbaum C."/>
            <person name="Birren B."/>
        </authorList>
    </citation>
    <scope>NUCLEOTIDE SEQUENCE [LARGE SCALE GENOMIC DNA]</scope>
    <source>
        <strain evidence="3 4">F0323</strain>
    </source>
</reference>
<dbReference type="HOGENOM" id="CLU_093776_1_1_10"/>
<feature type="transmembrane region" description="Helical" evidence="1">
    <location>
        <begin position="21"/>
        <end position="44"/>
    </location>
</feature>
<organism evidence="3 4">
    <name type="scientific">Alloprevotella rava F0323</name>
    <dbReference type="NCBI Taxonomy" id="679199"/>
    <lineage>
        <taxon>Bacteria</taxon>
        <taxon>Pseudomonadati</taxon>
        <taxon>Bacteroidota</taxon>
        <taxon>Bacteroidia</taxon>
        <taxon>Bacteroidales</taxon>
        <taxon>Prevotellaceae</taxon>
        <taxon>Alloprevotella</taxon>
    </lineage>
</organism>
<sequence length="216" mass="24589">MAYVRVDTRTKMNNRILILTAKVVSLIFSPFYTPVVAFIALFMFSYLNQFPLRYKLVILLMVYFFTVLLPTLSIYIYRRLNGWSRHHLSRRVNRYIPYFLSITCYVGLLYLMIVLHMPHFTLAIIVGALTLQIICAVLNNWIKVSTHAAAAGGVVGALCAYSLWFNFNPLSWLCLCILLCGLVGTARLILRQHKLIDIGLGTLIGILCGFFCVLLV</sequence>
<dbReference type="eggNOG" id="COG0671">
    <property type="taxonomic scope" value="Bacteria"/>
</dbReference>
<keyword evidence="4" id="KW-1185">Reference proteome</keyword>
<dbReference type="Proteomes" id="UP000015993">
    <property type="component" value="Unassembled WGS sequence"/>
</dbReference>
<comment type="caution">
    <text evidence="3">The sequence shown here is derived from an EMBL/GenBank/DDBJ whole genome shotgun (WGS) entry which is preliminary data.</text>
</comment>
<feature type="transmembrane region" description="Helical" evidence="1">
    <location>
        <begin position="98"/>
        <end position="116"/>
    </location>
</feature>
<dbReference type="Gene3D" id="1.20.144.10">
    <property type="entry name" value="Phosphatidic acid phosphatase type 2/haloperoxidase"/>
    <property type="match status" value="1"/>
</dbReference>
<evidence type="ECO:0000313" key="4">
    <source>
        <dbReference type="Proteomes" id="UP000015993"/>
    </source>
</evidence>
<dbReference type="InterPro" id="IPR000326">
    <property type="entry name" value="PAP2/HPO"/>
</dbReference>
<feature type="transmembrane region" description="Helical" evidence="1">
    <location>
        <begin position="148"/>
        <end position="164"/>
    </location>
</feature>
<evidence type="ECO:0000256" key="1">
    <source>
        <dbReference type="SAM" id="Phobius"/>
    </source>
</evidence>
<feature type="transmembrane region" description="Helical" evidence="1">
    <location>
        <begin position="170"/>
        <end position="190"/>
    </location>
</feature>
<evidence type="ECO:0000259" key="2">
    <source>
        <dbReference type="Pfam" id="PF01569"/>
    </source>
</evidence>
<evidence type="ECO:0000313" key="3">
    <source>
        <dbReference type="EMBL" id="EHG22880.1"/>
    </source>
</evidence>